<keyword evidence="2" id="KW-1134">Transmembrane beta strand</keyword>
<gene>
    <name evidence="4" type="ORF">SAMN05443248_2133</name>
</gene>
<dbReference type="SUPFAM" id="SSF56954">
    <property type="entry name" value="Outer membrane efflux proteins (OEP)"/>
    <property type="match status" value="1"/>
</dbReference>
<reference evidence="4 5" key="1">
    <citation type="submission" date="2016-11" db="EMBL/GenBank/DDBJ databases">
        <authorList>
            <person name="Jaros S."/>
            <person name="Januszkiewicz K."/>
            <person name="Wedrychowicz H."/>
        </authorList>
    </citation>
    <scope>NUCLEOTIDE SEQUENCE [LARGE SCALE GENOMIC DNA]</scope>
    <source>
        <strain evidence="4 5">GAS138</strain>
    </source>
</reference>
<dbReference type="InterPro" id="IPR010131">
    <property type="entry name" value="MdtP/NodT-like"/>
</dbReference>
<feature type="region of interest" description="Disordered" evidence="3">
    <location>
        <begin position="1"/>
        <end position="23"/>
    </location>
</feature>
<keyword evidence="2" id="KW-0472">Membrane</keyword>
<evidence type="ECO:0000256" key="1">
    <source>
        <dbReference type="ARBA" id="ARBA00007613"/>
    </source>
</evidence>
<dbReference type="RefSeq" id="WP_079601178.1">
    <property type="nucleotide sequence ID" value="NZ_LT670817.1"/>
</dbReference>
<dbReference type="PANTHER" id="PTHR30203:SF25">
    <property type="entry name" value="OUTER MEMBRANE PROTEIN-RELATED"/>
    <property type="match status" value="1"/>
</dbReference>
<dbReference type="PANTHER" id="PTHR30203">
    <property type="entry name" value="OUTER MEMBRANE CATION EFFLUX PROTEIN"/>
    <property type="match status" value="1"/>
</dbReference>
<dbReference type="AlphaFoldDB" id="A0A1M5L8P6"/>
<dbReference type="Pfam" id="PF02321">
    <property type="entry name" value="OEP"/>
    <property type="match status" value="2"/>
</dbReference>
<keyword evidence="2 4" id="KW-0449">Lipoprotein</keyword>
<sequence>MRKHRKPTKPDLSEPYGGDGGSANSSLPKRVLRGWIACCGAAGLSACSVGPDFTFHETWLPKSYIASPNRGTPTTNEVVEHVDLQQWWRSFRDPQLVSLVGRAIEGNPDIAIALARLQQARAQELVAVGAALPTGDLAAGAGYGSGTDNTRGRVPDTLHSAGNSTGFTHVEETGGLVTAWELDIFGKLRREIEASHLDALAAAKARDAVLVSVIANVARAYVEFRGFQAQIAVVRRSIESARQRLQFVQKRFDQGLTNELDVTLARRQLAAFEAGLAPITGQLQSSEYLIAVLLGQYPETLAKELRTEGPAPRFPARVPIGLPVSLLQRRADIQNAEFELGAATARTGSAIADLFPSVALTSAVGGQGGAHAAPGTSLTPITFIGGIGPALYWPVLDFGTLDARIEVADYRTREALLRYKANVLGAVQEVDQAISGYNTERSRLNNLASARTAAIDAVKLASERYERGLTDFLNVLDAERQQFELEAQYVVSQRIAGVQLVALYKALGGGWERYQAIPFIRRPVPAVAAMARESQGLHPASTVPGFWQIQP</sequence>
<dbReference type="OrthoDB" id="7181739at2"/>
<dbReference type="Proteomes" id="UP000189796">
    <property type="component" value="Chromosome I"/>
</dbReference>
<dbReference type="Gene3D" id="1.20.1600.10">
    <property type="entry name" value="Outer membrane efflux proteins (OEP)"/>
    <property type="match status" value="1"/>
</dbReference>
<accession>A0A1M5L8P6</accession>
<organism evidence="4 5">
    <name type="scientific">Bradyrhizobium erythrophlei</name>
    <dbReference type="NCBI Taxonomy" id="1437360"/>
    <lineage>
        <taxon>Bacteria</taxon>
        <taxon>Pseudomonadati</taxon>
        <taxon>Pseudomonadota</taxon>
        <taxon>Alphaproteobacteria</taxon>
        <taxon>Hyphomicrobiales</taxon>
        <taxon>Nitrobacteraceae</taxon>
        <taxon>Bradyrhizobium</taxon>
    </lineage>
</organism>
<proteinExistence type="inferred from homology"/>
<evidence type="ECO:0000256" key="3">
    <source>
        <dbReference type="SAM" id="MobiDB-lite"/>
    </source>
</evidence>
<comment type="similarity">
    <text evidence="1 2">Belongs to the outer membrane factor (OMF) (TC 1.B.17) family.</text>
</comment>
<dbReference type="InterPro" id="IPR003423">
    <property type="entry name" value="OMP_efflux"/>
</dbReference>
<dbReference type="Gene3D" id="2.20.200.10">
    <property type="entry name" value="Outer membrane efflux proteins (OEP)"/>
    <property type="match status" value="1"/>
</dbReference>
<dbReference type="GO" id="GO:0015562">
    <property type="term" value="F:efflux transmembrane transporter activity"/>
    <property type="evidence" value="ECO:0007669"/>
    <property type="project" value="InterPro"/>
</dbReference>
<keyword evidence="2" id="KW-0812">Transmembrane</keyword>
<dbReference type="GO" id="GO:0005886">
    <property type="term" value="C:plasma membrane"/>
    <property type="evidence" value="ECO:0007669"/>
    <property type="project" value="UniProtKB-SubCell"/>
</dbReference>
<protein>
    <submittedName>
        <fullName evidence="4">Efflux transporter, outer membrane factor (OMF) lipoprotein, NodT family</fullName>
    </submittedName>
</protein>
<evidence type="ECO:0000256" key="2">
    <source>
        <dbReference type="RuleBase" id="RU362097"/>
    </source>
</evidence>
<dbReference type="NCBIfam" id="TIGR01845">
    <property type="entry name" value="outer_NodT"/>
    <property type="match status" value="1"/>
</dbReference>
<evidence type="ECO:0000313" key="4">
    <source>
        <dbReference type="EMBL" id="SHG61119.1"/>
    </source>
</evidence>
<evidence type="ECO:0000313" key="5">
    <source>
        <dbReference type="Proteomes" id="UP000189796"/>
    </source>
</evidence>
<name>A0A1M5L8P6_9BRAD</name>
<dbReference type="EMBL" id="LT670817">
    <property type="protein sequence ID" value="SHG61119.1"/>
    <property type="molecule type" value="Genomic_DNA"/>
</dbReference>
<keyword evidence="2" id="KW-0564">Palmitate</keyword>
<comment type="subcellular location">
    <subcellularLocation>
        <location evidence="2">Cell membrane</location>
        <topology evidence="2">Lipid-anchor</topology>
    </subcellularLocation>
</comment>